<evidence type="ECO:0000313" key="3">
    <source>
        <dbReference type="Proteomes" id="UP000886725"/>
    </source>
</evidence>
<dbReference type="InterPro" id="IPR007214">
    <property type="entry name" value="YbaK/aa-tRNA-synth-assoc-dom"/>
</dbReference>
<dbReference type="AlphaFoldDB" id="A0A9D0YXZ3"/>
<dbReference type="Pfam" id="PF04073">
    <property type="entry name" value="tRNA_edit"/>
    <property type="match status" value="1"/>
</dbReference>
<protein>
    <submittedName>
        <fullName evidence="2">YbaK/EbsC family protein</fullName>
    </submittedName>
</protein>
<dbReference type="Proteomes" id="UP000886725">
    <property type="component" value="Unassembled WGS sequence"/>
</dbReference>
<dbReference type="SUPFAM" id="SSF55826">
    <property type="entry name" value="YbaK/ProRS associated domain"/>
    <property type="match status" value="1"/>
</dbReference>
<evidence type="ECO:0000313" key="2">
    <source>
        <dbReference type="EMBL" id="HIQ64157.1"/>
    </source>
</evidence>
<reference evidence="2" key="1">
    <citation type="submission" date="2020-10" db="EMBL/GenBank/DDBJ databases">
        <authorList>
            <person name="Gilroy R."/>
        </authorList>
    </citation>
    <scope>NUCLEOTIDE SEQUENCE</scope>
    <source>
        <strain evidence="2">CHK165-10780</strain>
    </source>
</reference>
<dbReference type="GO" id="GO:0002161">
    <property type="term" value="F:aminoacyl-tRNA deacylase activity"/>
    <property type="evidence" value="ECO:0007669"/>
    <property type="project" value="InterPro"/>
</dbReference>
<reference evidence="2" key="2">
    <citation type="journal article" date="2021" name="PeerJ">
        <title>Extensive microbial diversity within the chicken gut microbiome revealed by metagenomics and culture.</title>
        <authorList>
            <person name="Gilroy R."/>
            <person name="Ravi A."/>
            <person name="Getino M."/>
            <person name="Pursley I."/>
            <person name="Horton D.L."/>
            <person name="Alikhan N.F."/>
            <person name="Baker D."/>
            <person name="Gharbi K."/>
            <person name="Hall N."/>
            <person name="Watson M."/>
            <person name="Adriaenssens E.M."/>
            <person name="Foster-Nyarko E."/>
            <person name="Jarju S."/>
            <person name="Secka A."/>
            <person name="Antonio M."/>
            <person name="Oren A."/>
            <person name="Chaudhuri R.R."/>
            <person name="La Ragione R."/>
            <person name="Hildebrand F."/>
            <person name="Pallen M.J."/>
        </authorList>
    </citation>
    <scope>NUCLEOTIDE SEQUENCE</scope>
    <source>
        <strain evidence="2">CHK165-10780</strain>
    </source>
</reference>
<proteinExistence type="predicted"/>
<dbReference type="PANTHER" id="PTHR30411:SF1">
    <property type="entry name" value="CYTOPLASMIC PROTEIN"/>
    <property type="match status" value="1"/>
</dbReference>
<organism evidence="2 3">
    <name type="scientific">Candidatus Faecenecus gallistercoris</name>
    <dbReference type="NCBI Taxonomy" id="2840793"/>
    <lineage>
        <taxon>Bacteria</taxon>
        <taxon>Bacillati</taxon>
        <taxon>Bacillota</taxon>
        <taxon>Bacillota incertae sedis</taxon>
        <taxon>Candidatus Faecenecus</taxon>
    </lineage>
</organism>
<sequence>MSFMSAKAQLTKYGLEDRIMEFSDSSATVSEAASDIGCKEAEIAKTMAFQVEEHPILIVTAGDVKIDNSKFKAEFHTKAKMIPFSDVETVIGHVAGGVCPFGVLDGVEVYLDESLKRFDVVYPACGSRNSAVKLTIPELEKASQYIRWIDVCKGKE</sequence>
<feature type="domain" description="YbaK/aminoacyl-tRNA synthetase-associated" evidence="1">
    <location>
        <begin position="26"/>
        <end position="141"/>
    </location>
</feature>
<dbReference type="PANTHER" id="PTHR30411">
    <property type="entry name" value="CYTOPLASMIC PROTEIN"/>
    <property type="match status" value="1"/>
</dbReference>
<dbReference type="CDD" id="cd04333">
    <property type="entry name" value="ProX_deacylase"/>
    <property type="match status" value="1"/>
</dbReference>
<comment type="caution">
    <text evidence="2">The sequence shown here is derived from an EMBL/GenBank/DDBJ whole genome shotgun (WGS) entry which is preliminary data.</text>
</comment>
<dbReference type="Gene3D" id="3.90.960.10">
    <property type="entry name" value="YbaK/aminoacyl-tRNA synthetase-associated domain"/>
    <property type="match status" value="1"/>
</dbReference>
<accession>A0A9D0YXZ3</accession>
<gene>
    <name evidence="2" type="ORF">IAC85_00280</name>
</gene>
<name>A0A9D0YXZ3_9FIRM</name>
<dbReference type="EMBL" id="DVFU01000008">
    <property type="protein sequence ID" value="HIQ64157.1"/>
    <property type="molecule type" value="Genomic_DNA"/>
</dbReference>
<evidence type="ECO:0000259" key="1">
    <source>
        <dbReference type="Pfam" id="PF04073"/>
    </source>
</evidence>
<dbReference type="InterPro" id="IPR036754">
    <property type="entry name" value="YbaK/aa-tRNA-synt-asso_dom_sf"/>
</dbReference>